<dbReference type="Gene3D" id="3.40.1190.20">
    <property type="match status" value="1"/>
</dbReference>
<protein>
    <recommendedName>
        <fullName evidence="4">Carbohydrate kinase PfkB domain-containing protein</fullName>
    </recommendedName>
</protein>
<dbReference type="InterPro" id="IPR011611">
    <property type="entry name" value="PfkB_dom"/>
</dbReference>
<evidence type="ECO:0000313" key="5">
    <source>
        <dbReference type="EMBL" id="OGH85773.1"/>
    </source>
</evidence>
<dbReference type="Proteomes" id="UP000178349">
    <property type="component" value="Unassembled WGS sequence"/>
</dbReference>
<dbReference type="EMBL" id="MFQW01000037">
    <property type="protein sequence ID" value="OGH85773.1"/>
    <property type="molecule type" value="Genomic_DNA"/>
</dbReference>
<dbReference type="InterPro" id="IPR029056">
    <property type="entry name" value="Ribokinase-like"/>
</dbReference>
<evidence type="ECO:0000313" key="6">
    <source>
        <dbReference type="Proteomes" id="UP000178349"/>
    </source>
</evidence>
<accession>A0A1F6NPT7</accession>
<dbReference type="GO" id="GO:0005829">
    <property type="term" value="C:cytosol"/>
    <property type="evidence" value="ECO:0007669"/>
    <property type="project" value="TreeGrafter"/>
</dbReference>
<dbReference type="PANTHER" id="PTHR10584">
    <property type="entry name" value="SUGAR KINASE"/>
    <property type="match status" value="1"/>
</dbReference>
<proteinExistence type="inferred from homology"/>
<dbReference type="PRINTS" id="PR00990">
    <property type="entry name" value="RIBOKINASE"/>
</dbReference>
<dbReference type="Pfam" id="PF00294">
    <property type="entry name" value="PfkB"/>
    <property type="match status" value="1"/>
</dbReference>
<comment type="caution">
    <text evidence="5">The sequence shown here is derived from an EMBL/GenBank/DDBJ whole genome shotgun (WGS) entry which is preliminary data.</text>
</comment>
<sequence>MFDLITIGDSTFDTFLILEEDKNTCSLSKNKKMLCFNYAEKTPINKTAQSVGGNAANVAVAVRKLGKKTAIVTELGDDINAHIIKHELKKAGVDIKLVKRIKNNETRYSIVLNYCGERTILSYYTKRNYSLPKLPETKWIYYTSLGKSFEKLQNNLIKYLQKNTATKLAVNPGSYQINMGLTKIKQILAFTDLLVVNKEEAEKLVGKKQNYKQLLSSLHQAGAKIIVITDNENGSYAFDGKEKYFMPAYKVNMIAKTGAGDAYTSAFLSAIMAGKKLAEAMVYGTANASSVIQKFGSQEGLLNERQLNKLMKEKSKIQPKKI</sequence>
<feature type="domain" description="Carbohydrate kinase PfkB" evidence="4">
    <location>
        <begin position="40"/>
        <end position="300"/>
    </location>
</feature>
<dbReference type="GO" id="GO:0006796">
    <property type="term" value="P:phosphate-containing compound metabolic process"/>
    <property type="evidence" value="ECO:0007669"/>
    <property type="project" value="UniProtKB-ARBA"/>
</dbReference>
<evidence type="ECO:0000256" key="3">
    <source>
        <dbReference type="ARBA" id="ARBA00022777"/>
    </source>
</evidence>
<comment type="similarity">
    <text evidence="1">Belongs to the carbohydrate kinase PfkB family.</text>
</comment>
<dbReference type="PANTHER" id="PTHR10584:SF166">
    <property type="entry name" value="RIBOKINASE"/>
    <property type="match status" value="1"/>
</dbReference>
<keyword evidence="2" id="KW-0808">Transferase</keyword>
<evidence type="ECO:0000256" key="1">
    <source>
        <dbReference type="ARBA" id="ARBA00010688"/>
    </source>
</evidence>
<organism evidence="5 6">
    <name type="scientific">Candidatus Magasanikbacteria bacterium RIFOXYC12_FULL_33_11</name>
    <dbReference type="NCBI Taxonomy" id="1798701"/>
    <lineage>
        <taxon>Bacteria</taxon>
        <taxon>Candidatus Magasanikiibacteriota</taxon>
    </lineage>
</organism>
<dbReference type="AlphaFoldDB" id="A0A1F6NPT7"/>
<name>A0A1F6NPT7_9BACT</name>
<dbReference type="InterPro" id="IPR002173">
    <property type="entry name" value="Carboh/pur_kinase_PfkB_CS"/>
</dbReference>
<evidence type="ECO:0000256" key="2">
    <source>
        <dbReference type="ARBA" id="ARBA00022679"/>
    </source>
</evidence>
<dbReference type="PROSITE" id="PS00583">
    <property type="entry name" value="PFKB_KINASES_1"/>
    <property type="match status" value="1"/>
</dbReference>
<keyword evidence="3" id="KW-0418">Kinase</keyword>
<reference evidence="5 6" key="1">
    <citation type="journal article" date="2016" name="Nat. Commun.">
        <title>Thousands of microbial genomes shed light on interconnected biogeochemical processes in an aquifer system.</title>
        <authorList>
            <person name="Anantharaman K."/>
            <person name="Brown C.T."/>
            <person name="Hug L.A."/>
            <person name="Sharon I."/>
            <person name="Castelle C.J."/>
            <person name="Probst A.J."/>
            <person name="Thomas B.C."/>
            <person name="Singh A."/>
            <person name="Wilkins M.J."/>
            <person name="Karaoz U."/>
            <person name="Brodie E.L."/>
            <person name="Williams K.H."/>
            <person name="Hubbard S.S."/>
            <person name="Banfield J.F."/>
        </authorList>
    </citation>
    <scope>NUCLEOTIDE SEQUENCE [LARGE SCALE GENOMIC DNA]</scope>
</reference>
<dbReference type="GO" id="GO:0016301">
    <property type="term" value="F:kinase activity"/>
    <property type="evidence" value="ECO:0007669"/>
    <property type="project" value="UniProtKB-KW"/>
</dbReference>
<evidence type="ECO:0000259" key="4">
    <source>
        <dbReference type="Pfam" id="PF00294"/>
    </source>
</evidence>
<gene>
    <name evidence="5" type="ORF">A2493_00975</name>
</gene>
<dbReference type="InterPro" id="IPR002139">
    <property type="entry name" value="Ribo/fructo_kinase"/>
</dbReference>
<dbReference type="SUPFAM" id="SSF53613">
    <property type="entry name" value="Ribokinase-like"/>
    <property type="match status" value="1"/>
</dbReference>